<evidence type="ECO:0000313" key="4">
    <source>
        <dbReference type="Proteomes" id="UP000241444"/>
    </source>
</evidence>
<dbReference type="AlphaFoldDB" id="A0A2P7BQU0"/>
<feature type="chain" id="PRO_5015195710" description="FecR protein domain-containing protein" evidence="1">
    <location>
        <begin position="28"/>
        <end position="178"/>
    </location>
</feature>
<dbReference type="Gene3D" id="2.60.120.1440">
    <property type="match status" value="1"/>
</dbReference>
<evidence type="ECO:0000256" key="1">
    <source>
        <dbReference type="SAM" id="SignalP"/>
    </source>
</evidence>
<sequence>MVLIARILRGIVPALFVFALCASSALAQSNASGCALQPVGGTSRQLLRCQGGLTIIAEAGARYTLVDRNRDGKADAARLQSKAMLLDFATGSAGTGFQVSTPQAIAAVRGTKWAVDVTAGKTSVFVVRGQVAVRRPVAGPGVLLGPGEGVDVDQGSGALTVKRWPRARVSALMARFGQ</sequence>
<dbReference type="RefSeq" id="WP_106711174.1">
    <property type="nucleotide sequence ID" value="NZ_PGGO01000007.1"/>
</dbReference>
<dbReference type="Proteomes" id="UP000241444">
    <property type="component" value="Unassembled WGS sequence"/>
</dbReference>
<keyword evidence="4" id="KW-1185">Reference proteome</keyword>
<evidence type="ECO:0000259" key="2">
    <source>
        <dbReference type="Pfam" id="PF04773"/>
    </source>
</evidence>
<name>A0A2P7BQU0_9HYPH</name>
<dbReference type="Pfam" id="PF04773">
    <property type="entry name" value="FecR"/>
    <property type="match status" value="1"/>
</dbReference>
<keyword evidence="1" id="KW-0732">Signal</keyword>
<gene>
    <name evidence="3" type="ORF">CU102_11165</name>
</gene>
<dbReference type="EMBL" id="PGGO01000007">
    <property type="protein sequence ID" value="PSH68833.1"/>
    <property type="molecule type" value="Genomic_DNA"/>
</dbReference>
<comment type="caution">
    <text evidence="3">The sequence shown here is derived from an EMBL/GenBank/DDBJ whole genome shotgun (WGS) entry which is preliminary data.</text>
</comment>
<dbReference type="InterPro" id="IPR006860">
    <property type="entry name" value="FecR"/>
</dbReference>
<accession>A0A2P7BQU0</accession>
<dbReference type="OrthoDB" id="7994644at2"/>
<organism evidence="3 4">
    <name type="scientific">Phyllobacterium brassicacearum</name>
    <dbReference type="NCBI Taxonomy" id="314235"/>
    <lineage>
        <taxon>Bacteria</taxon>
        <taxon>Pseudomonadati</taxon>
        <taxon>Pseudomonadota</taxon>
        <taxon>Alphaproteobacteria</taxon>
        <taxon>Hyphomicrobiales</taxon>
        <taxon>Phyllobacteriaceae</taxon>
        <taxon>Phyllobacterium</taxon>
    </lineage>
</organism>
<reference evidence="4" key="1">
    <citation type="submission" date="2017-11" db="EMBL/GenBank/DDBJ databases">
        <authorList>
            <person name="Kuznetsova I."/>
            <person name="Sazanova A."/>
            <person name="Chirak E."/>
            <person name="Safronova V."/>
            <person name="Willems A."/>
        </authorList>
    </citation>
    <scope>NUCLEOTIDE SEQUENCE [LARGE SCALE GENOMIC DNA]</scope>
    <source>
        <strain evidence="4">STM 196</strain>
    </source>
</reference>
<proteinExistence type="predicted"/>
<feature type="signal peptide" evidence="1">
    <location>
        <begin position="1"/>
        <end position="27"/>
    </location>
</feature>
<protein>
    <recommendedName>
        <fullName evidence="2">FecR protein domain-containing protein</fullName>
    </recommendedName>
</protein>
<evidence type="ECO:0000313" key="3">
    <source>
        <dbReference type="EMBL" id="PSH68833.1"/>
    </source>
</evidence>
<feature type="domain" description="FecR protein" evidence="2">
    <location>
        <begin position="76"/>
        <end position="131"/>
    </location>
</feature>